<dbReference type="EMBL" id="JBBNAE010000002">
    <property type="protein sequence ID" value="KAK9146602.1"/>
    <property type="molecule type" value="Genomic_DNA"/>
</dbReference>
<keyword evidence="3" id="KW-1185">Reference proteome</keyword>
<evidence type="ECO:0000313" key="3">
    <source>
        <dbReference type="Proteomes" id="UP001417504"/>
    </source>
</evidence>
<name>A0AAP0PJT4_9MAGN</name>
<organism evidence="2 3">
    <name type="scientific">Stephania japonica</name>
    <dbReference type="NCBI Taxonomy" id="461633"/>
    <lineage>
        <taxon>Eukaryota</taxon>
        <taxon>Viridiplantae</taxon>
        <taxon>Streptophyta</taxon>
        <taxon>Embryophyta</taxon>
        <taxon>Tracheophyta</taxon>
        <taxon>Spermatophyta</taxon>
        <taxon>Magnoliopsida</taxon>
        <taxon>Ranunculales</taxon>
        <taxon>Menispermaceae</taxon>
        <taxon>Menispermoideae</taxon>
        <taxon>Cissampelideae</taxon>
        <taxon>Stephania</taxon>
    </lineage>
</organism>
<dbReference type="AlphaFoldDB" id="A0AAP0PJT4"/>
<protein>
    <submittedName>
        <fullName evidence="2">Uncharacterized protein</fullName>
    </submittedName>
</protein>
<proteinExistence type="predicted"/>
<reference evidence="2 3" key="1">
    <citation type="submission" date="2024-01" db="EMBL/GenBank/DDBJ databases">
        <title>Genome assemblies of Stephania.</title>
        <authorList>
            <person name="Yang L."/>
        </authorList>
    </citation>
    <scope>NUCLEOTIDE SEQUENCE [LARGE SCALE GENOMIC DNA]</scope>
    <source>
        <strain evidence="2">QJT</strain>
        <tissue evidence="2">Leaf</tissue>
    </source>
</reference>
<gene>
    <name evidence="2" type="ORF">Sjap_006505</name>
</gene>
<keyword evidence="1" id="KW-0732">Signal</keyword>
<comment type="caution">
    <text evidence="2">The sequence shown here is derived from an EMBL/GenBank/DDBJ whole genome shotgun (WGS) entry which is preliminary data.</text>
</comment>
<dbReference type="Proteomes" id="UP001417504">
    <property type="component" value="Unassembled WGS sequence"/>
</dbReference>
<evidence type="ECO:0000256" key="1">
    <source>
        <dbReference type="SAM" id="SignalP"/>
    </source>
</evidence>
<accession>A0AAP0PJT4</accession>
<dbReference type="PANTHER" id="PTHR33881:SF10">
    <property type="entry name" value="SLIT HOMOLOG 2 PROTEIN-LIKE"/>
    <property type="match status" value="1"/>
</dbReference>
<evidence type="ECO:0000313" key="2">
    <source>
        <dbReference type="EMBL" id="KAK9146602.1"/>
    </source>
</evidence>
<feature type="chain" id="PRO_5042880359" evidence="1">
    <location>
        <begin position="24"/>
        <end position="217"/>
    </location>
</feature>
<sequence length="217" mass="23218">MASPNLLLLSFLSLLLFVHPLSAADILAPMLSPFLDNICKGVMCGKGKCRASLNSTFDFRCECDQGWKQSVRDNERRLGFLPCVIPNCTVNYSCAKAEPPAPASKEPPANKSSFLDPCFWAYCGEGTCQKTEKMSHKCECNPGHSNLFNVSSFPCFTDCALGADCKELGITLSNASSAASPSGLSGDDKSDASSVSLGNLLWVGVLILISTAFVPWT</sequence>
<feature type="signal peptide" evidence="1">
    <location>
        <begin position="1"/>
        <end position="23"/>
    </location>
</feature>
<dbReference type="PANTHER" id="PTHR33881">
    <property type="entry name" value="NEUROGENIC LOCUS NOTCH-LIKE PROTEIN"/>
    <property type="match status" value="1"/>
</dbReference>